<dbReference type="CAZy" id="GH73">
    <property type="family name" value="Glycoside Hydrolase Family 73"/>
</dbReference>
<evidence type="ECO:0000259" key="2">
    <source>
        <dbReference type="SMART" id="SM00047"/>
    </source>
</evidence>
<dbReference type="Pfam" id="PF01832">
    <property type="entry name" value="Glucosaminidase"/>
    <property type="match status" value="1"/>
</dbReference>
<dbReference type="NCBIfam" id="NF007681">
    <property type="entry name" value="PRK10356.1"/>
    <property type="match status" value="1"/>
</dbReference>
<evidence type="ECO:0000313" key="4">
    <source>
        <dbReference type="Proteomes" id="UP000000239"/>
    </source>
</evidence>
<dbReference type="Proteomes" id="UP000000239">
    <property type="component" value="Chromosome"/>
</dbReference>
<proteinExistence type="predicted"/>
<dbReference type="STRING" id="290398.Csal_2496"/>
<protein>
    <submittedName>
        <fullName evidence="3">Mannosyl-glycoprotein endo-beta-N-acetylglucosamidase</fullName>
    </submittedName>
</protein>
<keyword evidence="4" id="KW-1185">Reference proteome</keyword>
<gene>
    <name evidence="3" type="ordered locus">Csal_2496</name>
</gene>
<dbReference type="InterPro" id="IPR002901">
    <property type="entry name" value="MGlyc_endo_b_GlcNAc-like_dom"/>
</dbReference>
<organism evidence="3 4">
    <name type="scientific">Chromohalobacter israelensis (strain ATCC BAA-138 / DSM 3043 / CIP 106854 / NCIMB 13768 / 1H11)</name>
    <name type="common">Chromohalobacter salexigens</name>
    <dbReference type="NCBI Taxonomy" id="290398"/>
    <lineage>
        <taxon>Bacteria</taxon>
        <taxon>Pseudomonadati</taxon>
        <taxon>Pseudomonadota</taxon>
        <taxon>Gammaproteobacteria</taxon>
        <taxon>Oceanospirillales</taxon>
        <taxon>Halomonadaceae</taxon>
        <taxon>Chromohalobacter</taxon>
    </lineage>
</organism>
<feature type="region of interest" description="Disordered" evidence="1">
    <location>
        <begin position="48"/>
        <end position="67"/>
    </location>
</feature>
<dbReference type="KEGG" id="csa:Csal_2496"/>
<evidence type="ECO:0000313" key="3">
    <source>
        <dbReference type="EMBL" id="ABE59843.1"/>
    </source>
</evidence>
<name>Q1QUL5_CHRI1</name>
<evidence type="ECO:0000256" key="1">
    <source>
        <dbReference type="SAM" id="MobiDB-lite"/>
    </source>
</evidence>
<feature type="domain" description="Mannosyl-glycoprotein endo-beta-N-acetylglucosamidase-like" evidence="2">
    <location>
        <begin position="140"/>
        <end position="269"/>
    </location>
</feature>
<dbReference type="SMART" id="SM00047">
    <property type="entry name" value="LYZ2"/>
    <property type="match status" value="1"/>
</dbReference>
<dbReference type="GO" id="GO:0004040">
    <property type="term" value="F:amidase activity"/>
    <property type="evidence" value="ECO:0007669"/>
    <property type="project" value="InterPro"/>
</dbReference>
<reference evidence="3 4" key="1">
    <citation type="journal article" date="2011" name="Stand. Genomic Sci.">
        <title>Complete genome sequence of the halophilic and highly halotolerant Chromohalobacter salexigens type strain (1H11(T)).</title>
        <authorList>
            <person name="Copeland A."/>
            <person name="O'Connor K."/>
            <person name="Lucas S."/>
            <person name="Lapidus A."/>
            <person name="Berry K.W."/>
            <person name="Detter J.C."/>
            <person name="Del Rio T.G."/>
            <person name="Hammon N."/>
            <person name="Dalin E."/>
            <person name="Tice H."/>
            <person name="Pitluck S."/>
            <person name="Bruce D."/>
            <person name="Goodwin L."/>
            <person name="Han C."/>
            <person name="Tapia R."/>
            <person name="Saunders E."/>
            <person name="Schmutz J."/>
            <person name="Brettin T."/>
            <person name="Larimer F."/>
            <person name="Land M."/>
            <person name="Hauser L."/>
            <person name="Vargas C."/>
            <person name="Nieto J.J."/>
            <person name="Kyrpides N.C."/>
            <person name="Ivanova N."/>
            <person name="Goker M."/>
            <person name="Klenk H.P."/>
            <person name="Csonka L.N."/>
            <person name="Woyke T."/>
        </authorList>
    </citation>
    <scope>NUCLEOTIDE SEQUENCE [LARGE SCALE GENOMIC DNA]</scope>
    <source>
        <strain evidence="4">ATCC BAA-138 / DSM 3043 / CIP 106854 / NCIMB 13768 / 1H11</strain>
    </source>
</reference>
<dbReference type="EMBL" id="CP000285">
    <property type="protein sequence ID" value="ABE59843.1"/>
    <property type="molecule type" value="Genomic_DNA"/>
</dbReference>
<dbReference type="PANTHER" id="PTHR40572">
    <property type="entry name" value="PROTEIN BAX"/>
    <property type="match status" value="1"/>
</dbReference>
<accession>Q1QUL5</accession>
<dbReference type="eggNOG" id="COG2992">
    <property type="taxonomic scope" value="Bacteria"/>
</dbReference>
<dbReference type="HOGENOM" id="CLU_061344_0_0_6"/>
<dbReference type="PANTHER" id="PTHR40572:SF1">
    <property type="entry name" value="PROTEIN BAX"/>
    <property type="match status" value="1"/>
</dbReference>
<dbReference type="AlphaFoldDB" id="Q1QUL5"/>
<sequence length="293" mass="32369">MPIRHNLFFPRLSSSRSPAPRSCSARQRRSLLALALLGVLGTSVAPSPMQAHAEPASGEVRTLESSVDTPALDPVEQLPDLRQHPAGPERKAAFLELLVPLVEAENAKIQAQRDWLLEARERQASLSAADREHLQRLCADYGIECGTPNTFEYLLSRVDTLPLEMVVIQAVEESGWGTSRFARQGNNLFGLRCFSEGCGLAQKGSSRRYQRFDSVQESVAHYLHNLNTHRAYLSLRQKRAALTANGEPVAAESLIHTLDNYSVSDDYFDVLLALLRTNGDLIRQHSSDDGSPA</sequence>
<dbReference type="InterPro" id="IPR053195">
    <property type="entry name" value="Bax-like"/>
</dbReference>
<dbReference type="Gene3D" id="1.10.530.10">
    <property type="match status" value="1"/>
</dbReference>